<organism evidence="1">
    <name type="scientific">bioreactor metagenome</name>
    <dbReference type="NCBI Taxonomy" id="1076179"/>
    <lineage>
        <taxon>unclassified sequences</taxon>
        <taxon>metagenomes</taxon>
        <taxon>ecological metagenomes</taxon>
    </lineage>
</organism>
<protein>
    <submittedName>
        <fullName evidence="1">Uncharacterized protein</fullName>
    </submittedName>
</protein>
<accession>A0A644U900</accession>
<proteinExistence type="predicted"/>
<comment type="caution">
    <text evidence="1">The sequence shown here is derived from an EMBL/GenBank/DDBJ whole genome shotgun (WGS) entry which is preliminary data.</text>
</comment>
<dbReference type="EMBL" id="VSSQ01000087">
    <property type="protein sequence ID" value="MPL75282.1"/>
    <property type="molecule type" value="Genomic_DNA"/>
</dbReference>
<name>A0A644U900_9ZZZZ</name>
<dbReference type="AlphaFoldDB" id="A0A644U900"/>
<dbReference type="InterPro" id="IPR032871">
    <property type="entry name" value="AHH_dom_containing"/>
</dbReference>
<gene>
    <name evidence="1" type="ORF">SDC9_21106</name>
</gene>
<evidence type="ECO:0000313" key="1">
    <source>
        <dbReference type="EMBL" id="MPL75282.1"/>
    </source>
</evidence>
<reference evidence="1" key="1">
    <citation type="submission" date="2019-08" db="EMBL/GenBank/DDBJ databases">
        <authorList>
            <person name="Kucharzyk K."/>
            <person name="Murdoch R.W."/>
            <person name="Higgins S."/>
            <person name="Loffler F."/>
        </authorList>
    </citation>
    <scope>NUCLEOTIDE SEQUENCE</scope>
</reference>
<sequence length="162" mass="17084">MGFVVEVGSLGSLAGSAGCGIIAGVATKAAIKSEGFLHASKNAASTATNHSLKLKNNLLKGQSDPGPNHAAHHIVAHGAKKLEAVLSRAILKKYNIDIDAAENGVFLPTVRGAGSAAYHPGLHTNRYYENVYSLLKGAKDRNDAIRILNDIRQQLLNGTFPY</sequence>
<dbReference type="Pfam" id="PF14412">
    <property type="entry name" value="AHH"/>
    <property type="match status" value="1"/>
</dbReference>